<protein>
    <submittedName>
        <fullName evidence="3">CAHS 5a</fullName>
    </submittedName>
</protein>
<sequence length="262" mass="29891">MSEEYERKVEKVETRRTSTDGSARRTSMEQFGVNGRSGSPTSSHQSHTETHHTSYTHTEARMPQLAPHQPVIISSSAGLAQGIVAEGFQASAASITTSTTGGVYTVSDSPQTHALKLKDLAHYREEQEKIAKKYEKEVEKLTEKYRKRTEQEADKIRKELEKQHERDVQFREKLVEEAIARQKEELSLEAKYAQKELERQRMMAMDALERSRKEADIQVQSVDSLRRANHLTTRAEGQPEGPRFYKEWLETVGTSENVNLDG</sequence>
<evidence type="ECO:0000256" key="2">
    <source>
        <dbReference type="SAM" id="MobiDB-lite"/>
    </source>
</evidence>
<organism evidence="3">
    <name type="scientific">Macrobiotus joannae</name>
    <dbReference type="NCBI Taxonomy" id="947161"/>
    <lineage>
        <taxon>Eukaryota</taxon>
        <taxon>Metazoa</taxon>
        <taxon>Ecdysozoa</taxon>
        <taxon>Tardigrada</taxon>
        <taxon>Eutardigrada</taxon>
        <taxon>Parachela</taxon>
        <taxon>Macrobiotoidea</taxon>
        <taxon>Macrobiotidae</taxon>
        <taxon>Macrobiotus</taxon>
    </lineage>
</organism>
<keyword evidence="1" id="KW-0175">Coiled coil</keyword>
<accession>A0AAE9W5L4</accession>
<feature type="compositionally biased region" description="Basic and acidic residues" evidence="2">
    <location>
        <begin position="1"/>
        <end position="27"/>
    </location>
</feature>
<dbReference type="EMBL" id="OP974278">
    <property type="protein sequence ID" value="WBQ85696.1"/>
    <property type="molecule type" value="Genomic_DNA"/>
</dbReference>
<feature type="coiled-coil region" evidence="1">
    <location>
        <begin position="117"/>
        <end position="214"/>
    </location>
</feature>
<reference evidence="3" key="1">
    <citation type="submission" date="2022-12" db="EMBL/GenBank/DDBJ databases">
        <title>The evolution of temperature and desiccation-related protein families in Tardigrada reveals the complex acquisition of extremotolerance.</title>
        <authorList>
            <person name="Fleming J."/>
            <person name="Pisani D."/>
            <person name="Arakawa K."/>
        </authorList>
    </citation>
    <scope>NUCLEOTIDE SEQUENCE</scope>
</reference>
<dbReference type="AlphaFoldDB" id="A0AAE9W5L4"/>
<name>A0AAE9W5L4_9BILA</name>
<evidence type="ECO:0000256" key="1">
    <source>
        <dbReference type="SAM" id="Coils"/>
    </source>
</evidence>
<proteinExistence type="predicted"/>
<evidence type="ECO:0000313" key="3">
    <source>
        <dbReference type="EMBL" id="WBQ85696.1"/>
    </source>
</evidence>
<feature type="region of interest" description="Disordered" evidence="2">
    <location>
        <begin position="1"/>
        <end position="59"/>
    </location>
</feature>